<dbReference type="Proteomes" id="UP001630127">
    <property type="component" value="Unassembled WGS sequence"/>
</dbReference>
<dbReference type="EMBL" id="JBJUIK010000006">
    <property type="protein sequence ID" value="KAL3525046.1"/>
    <property type="molecule type" value="Genomic_DNA"/>
</dbReference>
<gene>
    <name evidence="1" type="ORF">ACH5RR_013418</name>
</gene>
<sequence length="99" mass="10758">MGGEEKKNKREIVVVKEDGKGKGQNQMGMCELVVTVILERREGGCREVVAEGGERQVELGRGKHEMMVAGKEGKGIRLLELSFGHLHPALLPSAVIHNG</sequence>
<keyword evidence="2" id="KW-1185">Reference proteome</keyword>
<evidence type="ECO:0000313" key="2">
    <source>
        <dbReference type="Proteomes" id="UP001630127"/>
    </source>
</evidence>
<protein>
    <submittedName>
        <fullName evidence="1">Uncharacterized protein</fullName>
    </submittedName>
</protein>
<name>A0ABD2ZZZ7_9GENT</name>
<accession>A0ABD2ZZZ7</accession>
<reference evidence="1 2" key="1">
    <citation type="submission" date="2024-11" db="EMBL/GenBank/DDBJ databases">
        <title>A near-complete genome assembly of Cinchona calisaya.</title>
        <authorList>
            <person name="Lian D.C."/>
            <person name="Zhao X.W."/>
            <person name="Wei L."/>
        </authorList>
    </citation>
    <scope>NUCLEOTIDE SEQUENCE [LARGE SCALE GENOMIC DNA]</scope>
    <source>
        <tissue evidence="1">Nenye</tissue>
    </source>
</reference>
<evidence type="ECO:0000313" key="1">
    <source>
        <dbReference type="EMBL" id="KAL3525046.1"/>
    </source>
</evidence>
<dbReference type="AlphaFoldDB" id="A0ABD2ZZZ7"/>
<comment type="caution">
    <text evidence="1">The sequence shown here is derived from an EMBL/GenBank/DDBJ whole genome shotgun (WGS) entry which is preliminary data.</text>
</comment>
<organism evidence="1 2">
    <name type="scientific">Cinchona calisaya</name>
    <dbReference type="NCBI Taxonomy" id="153742"/>
    <lineage>
        <taxon>Eukaryota</taxon>
        <taxon>Viridiplantae</taxon>
        <taxon>Streptophyta</taxon>
        <taxon>Embryophyta</taxon>
        <taxon>Tracheophyta</taxon>
        <taxon>Spermatophyta</taxon>
        <taxon>Magnoliopsida</taxon>
        <taxon>eudicotyledons</taxon>
        <taxon>Gunneridae</taxon>
        <taxon>Pentapetalae</taxon>
        <taxon>asterids</taxon>
        <taxon>lamiids</taxon>
        <taxon>Gentianales</taxon>
        <taxon>Rubiaceae</taxon>
        <taxon>Cinchonoideae</taxon>
        <taxon>Cinchoneae</taxon>
        <taxon>Cinchona</taxon>
    </lineage>
</organism>
<proteinExistence type="predicted"/>